<dbReference type="SUPFAM" id="SSF54768">
    <property type="entry name" value="dsRNA-binding domain-like"/>
    <property type="match status" value="1"/>
</dbReference>
<evidence type="ECO:0000256" key="2">
    <source>
        <dbReference type="SAM" id="MobiDB-lite"/>
    </source>
</evidence>
<feature type="region of interest" description="Disordered" evidence="2">
    <location>
        <begin position="81"/>
        <end position="136"/>
    </location>
</feature>
<dbReference type="GO" id="GO:0003725">
    <property type="term" value="F:double-stranded RNA binding"/>
    <property type="evidence" value="ECO:0007669"/>
    <property type="project" value="TreeGrafter"/>
</dbReference>
<dbReference type="EMBL" id="JABSTU010000009">
    <property type="protein sequence ID" value="KAH8021598.1"/>
    <property type="molecule type" value="Genomic_DNA"/>
</dbReference>
<dbReference type="GO" id="GO:0010494">
    <property type="term" value="C:cytoplasmic stress granule"/>
    <property type="evidence" value="ECO:0007669"/>
    <property type="project" value="TreeGrafter"/>
</dbReference>
<protein>
    <recommendedName>
        <fullName evidence="3">DRBM domain-containing protein</fullName>
    </recommendedName>
</protein>
<dbReference type="InterPro" id="IPR051740">
    <property type="entry name" value="DRBM-containing_protein"/>
</dbReference>
<evidence type="ECO:0000313" key="4">
    <source>
        <dbReference type="EMBL" id="KAH8021598.1"/>
    </source>
</evidence>
<evidence type="ECO:0000256" key="1">
    <source>
        <dbReference type="PROSITE-ProRule" id="PRU00266"/>
    </source>
</evidence>
<gene>
    <name evidence="4" type="ORF">HPB51_015994</name>
</gene>
<keyword evidence="1" id="KW-0694">RNA-binding</keyword>
<dbReference type="GO" id="GO:0005886">
    <property type="term" value="C:plasma membrane"/>
    <property type="evidence" value="ECO:0007669"/>
    <property type="project" value="TreeGrafter"/>
</dbReference>
<dbReference type="PANTHER" id="PTHR46054:SF3">
    <property type="entry name" value="MATERNAL EFFECT PROTEIN STAUFEN"/>
    <property type="match status" value="1"/>
</dbReference>
<reference evidence="4" key="1">
    <citation type="journal article" date="2020" name="Cell">
        <title>Large-Scale Comparative Analyses of Tick Genomes Elucidate Their Genetic Diversity and Vector Capacities.</title>
        <authorList>
            <consortium name="Tick Genome and Microbiome Consortium (TIGMIC)"/>
            <person name="Jia N."/>
            <person name="Wang J."/>
            <person name="Shi W."/>
            <person name="Du L."/>
            <person name="Sun Y."/>
            <person name="Zhan W."/>
            <person name="Jiang J.F."/>
            <person name="Wang Q."/>
            <person name="Zhang B."/>
            <person name="Ji P."/>
            <person name="Bell-Sakyi L."/>
            <person name="Cui X.M."/>
            <person name="Yuan T.T."/>
            <person name="Jiang B.G."/>
            <person name="Yang W.F."/>
            <person name="Lam T.T."/>
            <person name="Chang Q.C."/>
            <person name="Ding S.J."/>
            <person name="Wang X.J."/>
            <person name="Zhu J.G."/>
            <person name="Ruan X.D."/>
            <person name="Zhao L."/>
            <person name="Wei J.T."/>
            <person name="Ye R.Z."/>
            <person name="Que T.C."/>
            <person name="Du C.H."/>
            <person name="Zhou Y.H."/>
            <person name="Cheng J.X."/>
            <person name="Dai P.F."/>
            <person name="Guo W.B."/>
            <person name="Han X.H."/>
            <person name="Huang E.J."/>
            <person name="Li L.F."/>
            <person name="Wei W."/>
            <person name="Gao Y.C."/>
            <person name="Liu J.Z."/>
            <person name="Shao H.Z."/>
            <person name="Wang X."/>
            <person name="Wang C.C."/>
            <person name="Yang T.C."/>
            <person name="Huo Q.B."/>
            <person name="Li W."/>
            <person name="Chen H.Y."/>
            <person name="Chen S.E."/>
            <person name="Zhou L.G."/>
            <person name="Ni X.B."/>
            <person name="Tian J.H."/>
            <person name="Sheng Y."/>
            <person name="Liu T."/>
            <person name="Pan Y.S."/>
            <person name="Xia L.Y."/>
            <person name="Li J."/>
            <person name="Zhao F."/>
            <person name="Cao W.C."/>
        </authorList>
    </citation>
    <scope>NUCLEOTIDE SEQUENCE</scope>
    <source>
        <strain evidence="4">Rmic-2018</strain>
    </source>
</reference>
<dbReference type="AlphaFoldDB" id="A0A9J6DI60"/>
<dbReference type="Gene3D" id="3.30.160.20">
    <property type="match status" value="1"/>
</dbReference>
<dbReference type="GO" id="GO:0035418">
    <property type="term" value="P:protein localization to synapse"/>
    <property type="evidence" value="ECO:0007669"/>
    <property type="project" value="TreeGrafter"/>
</dbReference>
<dbReference type="GO" id="GO:0008298">
    <property type="term" value="P:intracellular mRNA localization"/>
    <property type="evidence" value="ECO:0007669"/>
    <property type="project" value="TreeGrafter"/>
</dbReference>
<dbReference type="GO" id="GO:0003729">
    <property type="term" value="F:mRNA binding"/>
    <property type="evidence" value="ECO:0007669"/>
    <property type="project" value="TreeGrafter"/>
</dbReference>
<accession>A0A9J6DI60</accession>
<dbReference type="GO" id="GO:0032839">
    <property type="term" value="C:dendrite cytoplasm"/>
    <property type="evidence" value="ECO:0007669"/>
    <property type="project" value="GOC"/>
</dbReference>
<dbReference type="PROSITE" id="PS50137">
    <property type="entry name" value="DS_RBD"/>
    <property type="match status" value="1"/>
</dbReference>
<proteinExistence type="predicted"/>
<feature type="domain" description="DRBM" evidence="3">
    <location>
        <begin position="46"/>
        <end position="81"/>
    </location>
</feature>
<organism evidence="4 5">
    <name type="scientific">Rhipicephalus microplus</name>
    <name type="common">Cattle tick</name>
    <name type="synonym">Boophilus microplus</name>
    <dbReference type="NCBI Taxonomy" id="6941"/>
    <lineage>
        <taxon>Eukaryota</taxon>
        <taxon>Metazoa</taxon>
        <taxon>Ecdysozoa</taxon>
        <taxon>Arthropoda</taxon>
        <taxon>Chelicerata</taxon>
        <taxon>Arachnida</taxon>
        <taxon>Acari</taxon>
        <taxon>Parasitiformes</taxon>
        <taxon>Ixodida</taxon>
        <taxon>Ixodoidea</taxon>
        <taxon>Ixodidae</taxon>
        <taxon>Rhipicephalinae</taxon>
        <taxon>Rhipicephalus</taxon>
        <taxon>Boophilus</taxon>
    </lineage>
</organism>
<keyword evidence="5" id="KW-1185">Reference proteome</keyword>
<name>A0A9J6DI60_RHIMP</name>
<dbReference type="InterPro" id="IPR014720">
    <property type="entry name" value="dsRBD_dom"/>
</dbReference>
<dbReference type="VEuPathDB" id="VectorBase:LOC119162945"/>
<reference evidence="4" key="2">
    <citation type="submission" date="2021-09" db="EMBL/GenBank/DDBJ databases">
        <authorList>
            <person name="Jia N."/>
            <person name="Wang J."/>
            <person name="Shi W."/>
            <person name="Du L."/>
            <person name="Sun Y."/>
            <person name="Zhan W."/>
            <person name="Jiang J."/>
            <person name="Wang Q."/>
            <person name="Zhang B."/>
            <person name="Ji P."/>
            <person name="Sakyi L.B."/>
            <person name="Cui X."/>
            <person name="Yuan T."/>
            <person name="Jiang B."/>
            <person name="Yang W."/>
            <person name="Lam T.T.-Y."/>
            <person name="Chang Q."/>
            <person name="Ding S."/>
            <person name="Wang X."/>
            <person name="Zhu J."/>
            <person name="Ruan X."/>
            <person name="Zhao L."/>
            <person name="Wei J."/>
            <person name="Que T."/>
            <person name="Du C."/>
            <person name="Cheng J."/>
            <person name="Dai P."/>
            <person name="Han X."/>
            <person name="Huang E."/>
            <person name="Gao Y."/>
            <person name="Liu J."/>
            <person name="Shao H."/>
            <person name="Ye R."/>
            <person name="Li L."/>
            <person name="Wei W."/>
            <person name="Wang X."/>
            <person name="Wang C."/>
            <person name="Huo Q."/>
            <person name="Li W."/>
            <person name="Guo W."/>
            <person name="Chen H."/>
            <person name="Chen S."/>
            <person name="Zhou L."/>
            <person name="Zhou L."/>
            <person name="Ni X."/>
            <person name="Tian J."/>
            <person name="Zhou Y."/>
            <person name="Sheng Y."/>
            <person name="Liu T."/>
            <person name="Pan Y."/>
            <person name="Xia L."/>
            <person name="Li J."/>
            <person name="Zhao F."/>
            <person name="Cao W."/>
        </authorList>
    </citation>
    <scope>NUCLEOTIDE SEQUENCE</scope>
    <source>
        <strain evidence="4">Rmic-2018</strain>
        <tissue evidence="4">Larvae</tissue>
    </source>
</reference>
<dbReference type="GO" id="GO:0007281">
    <property type="term" value="P:germ cell development"/>
    <property type="evidence" value="ECO:0007669"/>
    <property type="project" value="TreeGrafter"/>
</dbReference>
<comment type="caution">
    <text evidence="4">The sequence shown here is derived from an EMBL/GenBank/DDBJ whole genome shotgun (WGS) entry which is preliminary data.</text>
</comment>
<dbReference type="GO" id="GO:0098964">
    <property type="term" value="P:anterograde dendritic transport of messenger ribonucleoprotein complex"/>
    <property type="evidence" value="ECO:0007669"/>
    <property type="project" value="TreeGrafter"/>
</dbReference>
<sequence length="232" mass="25635">MHRSMETERLDDTLGVNPCVFVTVENSFGLQKRWSKRAALHTCAPFRTRCTVGEISGEGEGNGKKASKKEAAQGVLEQLRKLPPIEPPPGSAVTSTGPGGVQLQKRRAPPKKRARNLVRDQQAATPPCEDYESTDENVRTCLEETVEEMIAEVQDEDQPFSDECDDNTASAVVPPDRSAKEAVELLQRYFEHEACPEFLASLSGMGAFLVKKQLKLAEQTTLHSFFFSYSSS</sequence>
<evidence type="ECO:0000313" key="5">
    <source>
        <dbReference type="Proteomes" id="UP000821866"/>
    </source>
</evidence>
<dbReference type="GO" id="GO:0043025">
    <property type="term" value="C:neuronal cell body"/>
    <property type="evidence" value="ECO:0007669"/>
    <property type="project" value="TreeGrafter"/>
</dbReference>
<dbReference type="PANTHER" id="PTHR46054">
    <property type="entry name" value="MATERNAL EFFECT PROTEIN STAUFEN"/>
    <property type="match status" value="1"/>
</dbReference>
<feature type="compositionally biased region" description="Basic residues" evidence="2">
    <location>
        <begin position="104"/>
        <end position="116"/>
    </location>
</feature>
<dbReference type="Proteomes" id="UP000821866">
    <property type="component" value="Chromosome 7"/>
</dbReference>
<evidence type="ECO:0000259" key="3">
    <source>
        <dbReference type="PROSITE" id="PS50137"/>
    </source>
</evidence>